<dbReference type="Proteomes" id="UP000185568">
    <property type="component" value="Unassembled WGS sequence"/>
</dbReference>
<dbReference type="PANTHER" id="PTHR32089:SF112">
    <property type="entry name" value="LYSOZYME-LIKE PROTEIN-RELATED"/>
    <property type="match status" value="1"/>
</dbReference>
<keyword evidence="5" id="KW-1185">Reference proteome</keyword>
<evidence type="ECO:0000256" key="1">
    <source>
        <dbReference type="ARBA" id="ARBA00023224"/>
    </source>
</evidence>
<evidence type="ECO:0000256" key="2">
    <source>
        <dbReference type="PROSITE-ProRule" id="PRU00284"/>
    </source>
</evidence>
<dbReference type="EMBL" id="MSDU01000027">
    <property type="protein sequence ID" value="OLN21983.1"/>
    <property type="molecule type" value="Genomic_DNA"/>
</dbReference>
<dbReference type="STRING" id="1714264.BTO30_12245"/>
<name>A0A1Q8Q3P8_9BACI</name>
<dbReference type="OrthoDB" id="9807021at2"/>
<dbReference type="PANTHER" id="PTHR32089">
    <property type="entry name" value="METHYL-ACCEPTING CHEMOTAXIS PROTEIN MCPB"/>
    <property type="match status" value="1"/>
</dbReference>
<comment type="caution">
    <text evidence="4">The sequence shown here is derived from an EMBL/GenBank/DDBJ whole genome shotgun (WGS) entry which is preliminary data.</text>
</comment>
<feature type="domain" description="Methyl-accepting transducer" evidence="3">
    <location>
        <begin position="127"/>
        <end position="276"/>
    </location>
</feature>
<dbReference type="SUPFAM" id="SSF58104">
    <property type="entry name" value="Methyl-accepting chemotaxis protein (MCP) signaling domain"/>
    <property type="match status" value="1"/>
</dbReference>
<accession>A0A1Q8Q3P8</accession>
<dbReference type="SUPFAM" id="SSF103190">
    <property type="entry name" value="Sensory domain-like"/>
    <property type="match status" value="1"/>
</dbReference>
<dbReference type="AlphaFoldDB" id="A0A1Q8Q3P8"/>
<reference evidence="4 5" key="1">
    <citation type="submission" date="2016-12" db="EMBL/GenBank/DDBJ databases">
        <title>Domibacillus antri genome sequencing.</title>
        <authorList>
            <person name="Verma A."/>
            <person name="Krishnamurthi S."/>
        </authorList>
    </citation>
    <scope>NUCLEOTIDE SEQUENCE [LARGE SCALE GENOMIC DNA]</scope>
    <source>
        <strain evidence="4 5">XD80</strain>
    </source>
</reference>
<dbReference type="PROSITE" id="PS50111">
    <property type="entry name" value="CHEMOTAXIS_TRANSDUC_2"/>
    <property type="match status" value="1"/>
</dbReference>
<sequence length="276" mass="30399">MTVMNALVQAAPYIHLLMKEDINLGIVDKSSNAFLCYMPSKEIDFQIKAGDPINPDDHNVQTALRGQVSHTYVSEDVYGVPFGAAAFPVYDDQGQIVGAIAVGYPMDKEQKLDQYMERIERIVTDLQEKIHTVASHSEELAAASDEVAAQSKNALENSEKTQDITNFIRSVSRQTNLLGLNASIEAARAGQYGAGFNVVAQEVRKLSNETSNATESIEQALSIISTNIGSLMENTSHIHQASKQQADLVQDFSYIMDSLSTVSEEMKQFMKQVMRS</sequence>
<proteinExistence type="predicted"/>
<dbReference type="Gene3D" id="1.10.287.950">
    <property type="entry name" value="Methyl-accepting chemotaxis protein"/>
    <property type="match status" value="1"/>
</dbReference>
<dbReference type="Pfam" id="PF00015">
    <property type="entry name" value="MCPsignal"/>
    <property type="match status" value="1"/>
</dbReference>
<dbReference type="InterPro" id="IPR004089">
    <property type="entry name" value="MCPsignal_dom"/>
</dbReference>
<evidence type="ECO:0000313" key="5">
    <source>
        <dbReference type="Proteomes" id="UP000185568"/>
    </source>
</evidence>
<gene>
    <name evidence="4" type="ORF">BTO30_12245</name>
</gene>
<keyword evidence="1 2" id="KW-0807">Transducer</keyword>
<dbReference type="GO" id="GO:0016020">
    <property type="term" value="C:membrane"/>
    <property type="evidence" value="ECO:0007669"/>
    <property type="project" value="InterPro"/>
</dbReference>
<organism evidence="4 5">
    <name type="scientific">Domibacillus antri</name>
    <dbReference type="NCBI Taxonomy" id="1714264"/>
    <lineage>
        <taxon>Bacteria</taxon>
        <taxon>Bacillati</taxon>
        <taxon>Bacillota</taxon>
        <taxon>Bacilli</taxon>
        <taxon>Bacillales</taxon>
        <taxon>Bacillaceae</taxon>
        <taxon>Domibacillus</taxon>
    </lineage>
</organism>
<dbReference type="GO" id="GO:0007165">
    <property type="term" value="P:signal transduction"/>
    <property type="evidence" value="ECO:0007669"/>
    <property type="project" value="UniProtKB-KW"/>
</dbReference>
<evidence type="ECO:0000313" key="4">
    <source>
        <dbReference type="EMBL" id="OLN21983.1"/>
    </source>
</evidence>
<dbReference type="InterPro" id="IPR029151">
    <property type="entry name" value="Sensor-like_sf"/>
</dbReference>
<protein>
    <submittedName>
        <fullName evidence="4">Chemotaxis protein</fullName>
    </submittedName>
</protein>
<dbReference type="SMART" id="SM00283">
    <property type="entry name" value="MA"/>
    <property type="match status" value="1"/>
</dbReference>
<evidence type="ECO:0000259" key="3">
    <source>
        <dbReference type="PROSITE" id="PS50111"/>
    </source>
</evidence>